<dbReference type="InterPro" id="IPR003738">
    <property type="entry name" value="SRAP"/>
</dbReference>
<evidence type="ECO:0000313" key="10">
    <source>
        <dbReference type="Proteomes" id="UP000051295"/>
    </source>
</evidence>
<dbReference type="SUPFAM" id="SSF143081">
    <property type="entry name" value="BB1717-like"/>
    <property type="match status" value="1"/>
</dbReference>
<protein>
    <recommendedName>
        <fullName evidence="8">Abasic site processing protein</fullName>
        <ecNumber evidence="8">3.4.-.-</ecNumber>
    </recommendedName>
</protein>
<keyword evidence="7" id="KW-0456">Lyase</keyword>
<evidence type="ECO:0000256" key="4">
    <source>
        <dbReference type="ARBA" id="ARBA00022801"/>
    </source>
</evidence>
<evidence type="ECO:0000313" key="9">
    <source>
        <dbReference type="EMBL" id="KRS10722.1"/>
    </source>
</evidence>
<dbReference type="OrthoDB" id="9782620at2"/>
<organism evidence="9 10">
    <name type="scientific">Roseovarius atlanticus</name>
    <dbReference type="NCBI Taxonomy" id="1641875"/>
    <lineage>
        <taxon>Bacteria</taxon>
        <taxon>Pseudomonadati</taxon>
        <taxon>Pseudomonadota</taxon>
        <taxon>Alphaproteobacteria</taxon>
        <taxon>Rhodobacterales</taxon>
        <taxon>Roseobacteraceae</taxon>
        <taxon>Roseovarius</taxon>
    </lineage>
</organism>
<dbReference type="InterPro" id="IPR036590">
    <property type="entry name" value="SRAP-like"/>
</dbReference>
<keyword evidence="4 8" id="KW-0378">Hydrolase</keyword>
<evidence type="ECO:0000256" key="7">
    <source>
        <dbReference type="ARBA" id="ARBA00023239"/>
    </source>
</evidence>
<dbReference type="STRING" id="1641875.XM53_19510"/>
<sequence>MCGRFAVTLPQDAMAQLFAARPVNDLPAVPNYNVCPTNDVHVVTSDGSDRQLGSMRWGFIPRWYKKPNDGPLLINARAETIAEKPAFRAAARDRRCLIPASGFYEWTKDEDGNRLPWFIHPAKGEALALAGVYQSWDKGDEPLTTCAIVTTGANAPMSKIHHRMPVILAEKDWSLWLGEAGHGAATLMAAAPDDALGFYRVDPKVNSNRASGPDLIDPLDD</sequence>
<dbReference type="PATRIC" id="fig|1641875.4.peg.2442"/>
<dbReference type="GO" id="GO:0006508">
    <property type="term" value="P:proteolysis"/>
    <property type="evidence" value="ECO:0007669"/>
    <property type="project" value="UniProtKB-KW"/>
</dbReference>
<dbReference type="EMBL" id="LAXJ01000027">
    <property type="protein sequence ID" value="KRS10722.1"/>
    <property type="molecule type" value="Genomic_DNA"/>
</dbReference>
<keyword evidence="5" id="KW-0190">Covalent protein-DNA linkage</keyword>
<dbReference type="AlphaFoldDB" id="A0A0T5NP96"/>
<accession>A0A0T5NP96</accession>
<gene>
    <name evidence="9" type="ORF">XM53_19510</name>
</gene>
<dbReference type="GO" id="GO:0003697">
    <property type="term" value="F:single-stranded DNA binding"/>
    <property type="evidence" value="ECO:0007669"/>
    <property type="project" value="InterPro"/>
</dbReference>
<comment type="similarity">
    <text evidence="1 8">Belongs to the SOS response-associated peptidase family.</text>
</comment>
<evidence type="ECO:0000256" key="8">
    <source>
        <dbReference type="RuleBase" id="RU364100"/>
    </source>
</evidence>
<keyword evidence="2 8" id="KW-0645">Protease</keyword>
<reference evidence="9 10" key="1">
    <citation type="submission" date="2015-04" db="EMBL/GenBank/DDBJ databases">
        <title>The draft genome sequence of Roseovarius sp.R12b.</title>
        <authorList>
            <person name="Li G."/>
            <person name="Lai Q."/>
            <person name="Shao Z."/>
            <person name="Yan P."/>
        </authorList>
    </citation>
    <scope>NUCLEOTIDE SEQUENCE [LARGE SCALE GENOMIC DNA]</scope>
    <source>
        <strain evidence="9 10">R12B</strain>
    </source>
</reference>
<evidence type="ECO:0000256" key="1">
    <source>
        <dbReference type="ARBA" id="ARBA00008136"/>
    </source>
</evidence>
<comment type="caution">
    <text evidence="9">The sequence shown here is derived from an EMBL/GenBank/DDBJ whole genome shotgun (WGS) entry which is preliminary data.</text>
</comment>
<dbReference type="Gene3D" id="3.90.1680.10">
    <property type="entry name" value="SOS response associated peptidase-like"/>
    <property type="match status" value="1"/>
</dbReference>
<dbReference type="PANTHER" id="PTHR13604:SF0">
    <property type="entry name" value="ABASIC SITE PROCESSING PROTEIN HMCES"/>
    <property type="match status" value="1"/>
</dbReference>
<dbReference type="Pfam" id="PF02586">
    <property type="entry name" value="SRAP"/>
    <property type="match status" value="1"/>
</dbReference>
<evidence type="ECO:0000256" key="6">
    <source>
        <dbReference type="ARBA" id="ARBA00023125"/>
    </source>
</evidence>
<dbReference type="EC" id="3.4.-.-" evidence="8"/>
<dbReference type="Proteomes" id="UP000051295">
    <property type="component" value="Unassembled WGS sequence"/>
</dbReference>
<dbReference type="GO" id="GO:0008233">
    <property type="term" value="F:peptidase activity"/>
    <property type="evidence" value="ECO:0007669"/>
    <property type="project" value="UniProtKB-KW"/>
</dbReference>
<keyword evidence="6" id="KW-0238">DNA-binding</keyword>
<evidence type="ECO:0000256" key="3">
    <source>
        <dbReference type="ARBA" id="ARBA00022763"/>
    </source>
</evidence>
<evidence type="ECO:0000256" key="5">
    <source>
        <dbReference type="ARBA" id="ARBA00023124"/>
    </source>
</evidence>
<evidence type="ECO:0000256" key="2">
    <source>
        <dbReference type="ARBA" id="ARBA00022670"/>
    </source>
</evidence>
<dbReference type="PANTHER" id="PTHR13604">
    <property type="entry name" value="DC12-RELATED"/>
    <property type="match status" value="1"/>
</dbReference>
<dbReference type="GO" id="GO:0106300">
    <property type="term" value="P:protein-DNA covalent cross-linking repair"/>
    <property type="evidence" value="ECO:0007669"/>
    <property type="project" value="InterPro"/>
</dbReference>
<proteinExistence type="inferred from homology"/>
<dbReference type="RefSeq" id="WP_057796416.1">
    <property type="nucleotide sequence ID" value="NZ_LAXJ01000027.1"/>
</dbReference>
<keyword evidence="10" id="KW-1185">Reference proteome</keyword>
<name>A0A0T5NP96_9RHOB</name>
<keyword evidence="3" id="KW-0227">DNA damage</keyword>
<dbReference type="GO" id="GO:0016829">
    <property type="term" value="F:lyase activity"/>
    <property type="evidence" value="ECO:0007669"/>
    <property type="project" value="UniProtKB-KW"/>
</dbReference>